<dbReference type="Pfam" id="PF22124">
    <property type="entry name" value="Glyco_hydro_95_cat"/>
    <property type="match status" value="1"/>
</dbReference>
<feature type="domain" description="Glycosyl hydrolase family 95 N-terminal" evidence="1">
    <location>
        <begin position="60"/>
        <end position="195"/>
    </location>
</feature>
<keyword evidence="5" id="KW-1185">Reference proteome</keyword>
<gene>
    <name evidence="4" type="ORF">HNQ39_003303</name>
</gene>
<dbReference type="PANTHER" id="PTHR31084">
    <property type="entry name" value="ALPHA-L-FUCOSIDASE 2"/>
    <property type="match status" value="1"/>
</dbReference>
<feature type="domain" description="Glycosyl hydrolase family 95 N-terminal" evidence="1">
    <location>
        <begin position="10"/>
        <end position="56"/>
    </location>
</feature>
<dbReference type="InterPro" id="IPR012341">
    <property type="entry name" value="6hp_glycosidase-like_sf"/>
</dbReference>
<dbReference type="EMBL" id="JACHGW010000003">
    <property type="protein sequence ID" value="MBB6051493.1"/>
    <property type="molecule type" value="Genomic_DNA"/>
</dbReference>
<dbReference type="AlphaFoldDB" id="A0A7W9ST25"/>
<dbReference type="Pfam" id="PF21307">
    <property type="entry name" value="Glyco_hydro_95_C"/>
    <property type="match status" value="1"/>
</dbReference>
<feature type="domain" description="Glycosyl hydrolase family 95 catalytic" evidence="3">
    <location>
        <begin position="249"/>
        <end position="600"/>
    </location>
</feature>
<dbReference type="SUPFAM" id="SSF48208">
    <property type="entry name" value="Six-hairpin glycosidases"/>
    <property type="match status" value="1"/>
</dbReference>
<keyword evidence="4" id="KW-0326">Glycosidase</keyword>
<dbReference type="InterPro" id="IPR049053">
    <property type="entry name" value="AFCA-like_C"/>
</dbReference>
<dbReference type="PIRSF" id="PIRSF007663">
    <property type="entry name" value="UCP007663"/>
    <property type="match status" value="1"/>
</dbReference>
<dbReference type="EC" id="3.2.1.51" evidence="4"/>
<keyword evidence="4" id="KW-0378">Hydrolase</keyword>
<name>A0A7W9ST25_ARMRO</name>
<dbReference type="GO" id="GO:0005975">
    <property type="term" value="P:carbohydrate metabolic process"/>
    <property type="evidence" value="ECO:0007669"/>
    <property type="project" value="InterPro"/>
</dbReference>
<dbReference type="PANTHER" id="PTHR31084:SF0">
    <property type="entry name" value="ALPHA-L-FUCOSIDASE 2"/>
    <property type="match status" value="1"/>
</dbReference>
<dbReference type="GO" id="GO:0004560">
    <property type="term" value="F:alpha-L-fucosidase activity"/>
    <property type="evidence" value="ECO:0007669"/>
    <property type="project" value="UniProtKB-EC"/>
</dbReference>
<protein>
    <submittedName>
        <fullName evidence="4">Alpha-L-fucosidase 2</fullName>
        <ecNumber evidence="4">3.2.1.51</ecNumber>
    </submittedName>
</protein>
<feature type="domain" description="Alpha fucosidase A-like C-terminal" evidence="2">
    <location>
        <begin position="602"/>
        <end position="664"/>
    </location>
</feature>
<dbReference type="InterPro" id="IPR054363">
    <property type="entry name" value="GH95_cat"/>
</dbReference>
<dbReference type="Pfam" id="PF14498">
    <property type="entry name" value="Glyco_hyd_65N_2"/>
    <property type="match status" value="2"/>
</dbReference>
<comment type="caution">
    <text evidence="4">The sequence shown here is derived from an EMBL/GenBank/DDBJ whole genome shotgun (WGS) entry which is preliminary data.</text>
</comment>
<dbReference type="Proteomes" id="UP000520814">
    <property type="component" value="Unassembled WGS sequence"/>
</dbReference>
<reference evidence="4 5" key="1">
    <citation type="submission" date="2020-08" db="EMBL/GenBank/DDBJ databases">
        <title>Genomic Encyclopedia of Type Strains, Phase IV (KMG-IV): sequencing the most valuable type-strain genomes for metagenomic binning, comparative biology and taxonomic classification.</title>
        <authorList>
            <person name="Goeker M."/>
        </authorList>
    </citation>
    <scope>NUCLEOTIDE SEQUENCE [LARGE SCALE GENOMIC DNA]</scope>
    <source>
        <strain evidence="4 5">DSM 23562</strain>
    </source>
</reference>
<evidence type="ECO:0000259" key="2">
    <source>
        <dbReference type="Pfam" id="PF21307"/>
    </source>
</evidence>
<dbReference type="RefSeq" id="WP_184198556.1">
    <property type="nucleotide sequence ID" value="NZ_JACHGW010000003.1"/>
</dbReference>
<dbReference type="InterPro" id="IPR027414">
    <property type="entry name" value="GH95_N_dom"/>
</dbReference>
<evidence type="ECO:0000259" key="3">
    <source>
        <dbReference type="Pfam" id="PF22124"/>
    </source>
</evidence>
<evidence type="ECO:0000259" key="1">
    <source>
        <dbReference type="Pfam" id="PF14498"/>
    </source>
</evidence>
<dbReference type="InterPro" id="IPR016518">
    <property type="entry name" value="Alpha-L-fucosidase"/>
</dbReference>
<dbReference type="Gene3D" id="1.50.10.10">
    <property type="match status" value="1"/>
</dbReference>
<accession>A0A7W9ST25</accession>
<dbReference type="InterPro" id="IPR008928">
    <property type="entry name" value="6-hairpin_glycosidase_sf"/>
</dbReference>
<evidence type="ECO:0000313" key="4">
    <source>
        <dbReference type="EMBL" id="MBB6051493.1"/>
    </source>
</evidence>
<organism evidence="4 5">
    <name type="scientific">Armatimonas rosea</name>
    <dbReference type="NCBI Taxonomy" id="685828"/>
    <lineage>
        <taxon>Bacteria</taxon>
        <taxon>Bacillati</taxon>
        <taxon>Armatimonadota</taxon>
        <taxon>Armatimonadia</taxon>
        <taxon>Armatimonadales</taxon>
        <taxon>Armatimonadaceae</taxon>
        <taxon>Armatimonas</taxon>
    </lineage>
</organism>
<evidence type="ECO:0000313" key="5">
    <source>
        <dbReference type="Proteomes" id="UP000520814"/>
    </source>
</evidence>
<proteinExistence type="predicted"/>
<sequence length="680" mass="75085">MKRSAEPLVLAFDTPATVWTEALPLGNGSLGAMVFGGVEKERLQLNEESLWLGDETQMGSYQPLGDLFLEFPHTDISHYTRQLALDDALHTVSYTANGVHYQREAFISFPAQVLVLRLTADRPASVSFSLHLTDSHGGTVTPLGFSGALENGLVYEVQVRVLTDGGTQREENGKLVVSGATSATVLLAAGTSFANDPRRGWRGEHPKKKLEQRLNQAAKLPYESLKAAHLKDYQALYQRVAFALPDAKAALFFQYGRYLLIASSRPGGLPANLQGIWNADLKPAWYSGYTTDINVEMNYWIAETTNLSECHAPLFDWIENLAFVRKKNAQPALATNKGWVIHSTNNPMGGNSTWAIHRPGSAWLSQHFWEHYAFSGDTKFLRERAYPILRELTEYWEGHLVEDKNGALVTPDGWSPEHGPVKGEGDRTTYPGVSYDQQLVWDLFTNCIEASEVLGTDAAYRKKIQGMRQKLLGPQVGKWGQLQEWAEDLDNPKDQHRHVSHLFAVHPGRQITPLTTPALAQAARVSLNARGDGGTGWSKAWKICFWARLGDGDRAYALLQSLLTPTDGKRGGVYPNLFDAHPPFQIDGNFGATAGMTELLLQSHTGELHLLPALPHAWSEGSVTGLRARGGFTVDIAWAAGALTHARIRADKAATCRVRYGTQQLTKALRKGESVTFPLR</sequence>